<evidence type="ECO:0000313" key="5">
    <source>
        <dbReference type="Proteomes" id="UP001183420"/>
    </source>
</evidence>
<dbReference type="GO" id="GO:0016874">
    <property type="term" value="F:ligase activity"/>
    <property type="evidence" value="ECO:0007669"/>
    <property type="project" value="UniProtKB-KW"/>
</dbReference>
<protein>
    <submittedName>
        <fullName evidence="4">Long-chain fatty acid--CoA ligase</fullName>
    </submittedName>
</protein>
<evidence type="ECO:0000256" key="1">
    <source>
        <dbReference type="SAM" id="MobiDB-lite"/>
    </source>
</evidence>
<reference evidence="5" key="1">
    <citation type="submission" date="2023-07" db="EMBL/GenBank/DDBJ databases">
        <title>30 novel species of actinomycetes from the DSMZ collection.</title>
        <authorList>
            <person name="Nouioui I."/>
        </authorList>
    </citation>
    <scope>NUCLEOTIDE SEQUENCE [LARGE SCALE GENOMIC DNA]</scope>
    <source>
        <strain evidence="5">DSM 44918</strain>
    </source>
</reference>
<dbReference type="Proteomes" id="UP001183420">
    <property type="component" value="Unassembled WGS sequence"/>
</dbReference>
<dbReference type="InterPro" id="IPR000873">
    <property type="entry name" value="AMP-dep_synth/lig_dom"/>
</dbReference>
<keyword evidence="4" id="KW-0436">Ligase</keyword>
<dbReference type="Pfam" id="PF00501">
    <property type="entry name" value="AMP-binding"/>
    <property type="match status" value="1"/>
</dbReference>
<dbReference type="Gene3D" id="3.40.50.12780">
    <property type="entry name" value="N-terminal domain of ligase-like"/>
    <property type="match status" value="1"/>
</dbReference>
<name>A0ABU2LLE9_9ACTN</name>
<dbReference type="Gene3D" id="3.30.300.30">
    <property type="match status" value="1"/>
</dbReference>
<comment type="caution">
    <text evidence="4">The sequence shown here is derived from an EMBL/GenBank/DDBJ whole genome shotgun (WGS) entry which is preliminary data.</text>
</comment>
<accession>A0ABU2LLE9</accession>
<feature type="domain" description="AMP-dependent synthetase/ligase" evidence="2">
    <location>
        <begin position="35"/>
        <end position="400"/>
    </location>
</feature>
<organism evidence="4 5">
    <name type="scientific">Streptomyces millisiae</name>
    <dbReference type="NCBI Taxonomy" id="3075542"/>
    <lineage>
        <taxon>Bacteria</taxon>
        <taxon>Bacillati</taxon>
        <taxon>Actinomycetota</taxon>
        <taxon>Actinomycetes</taxon>
        <taxon>Kitasatosporales</taxon>
        <taxon>Streptomycetaceae</taxon>
        <taxon>Streptomyces</taxon>
    </lineage>
</organism>
<dbReference type="InterPro" id="IPR050237">
    <property type="entry name" value="ATP-dep_AMP-bd_enzyme"/>
</dbReference>
<dbReference type="EMBL" id="JAVREM010000004">
    <property type="protein sequence ID" value="MDT0318093.1"/>
    <property type="molecule type" value="Genomic_DNA"/>
</dbReference>
<evidence type="ECO:0000259" key="3">
    <source>
        <dbReference type="Pfam" id="PF13193"/>
    </source>
</evidence>
<dbReference type="InterPro" id="IPR025110">
    <property type="entry name" value="AMP-bd_C"/>
</dbReference>
<dbReference type="RefSeq" id="WP_311596669.1">
    <property type="nucleotide sequence ID" value="NZ_JAVREM010000004.1"/>
</dbReference>
<feature type="region of interest" description="Disordered" evidence="1">
    <location>
        <begin position="553"/>
        <end position="573"/>
    </location>
</feature>
<sequence>MYGTMQDVPLLVSRILTHGATIHAGSRITTWTGEGPPRRRTFAESAGRAAQLAHALRDDLGVTEGGVVGTLMWNNAEHVEAYFGVPAMGAVLHTLNLRLPHDQLAWIIEHAGDRVVLVDGSLVPLLAPLLPALPRVEHLVVVGPGDHAALTATGTRAAVHDYEELIAGRPTSYPWPELDERTAAALCYTSGTTGEPKGVLYSHRSVYLHCMQINMAESMGLTTADTTLPVVPMFHVNAWGIPHGAFMSGVNLLLPDRFLQPGPLADMIAAERPTHAAAVPTIWQGLLAELAERPRDISALTRVTIGGSACPPTLMRAFEERHGVHVQHAWGMTETSPLGTLCQPPSGLSPEEEWPYRVTQGRFAAGVEPRLVGPDGTILPWDGVSAGELEVRGPWIAGAYHGGAGAEPERPADRFSPDGWLRTGDVGVISPDGYLTLTDRAKDVIKSGGEWISSVALENHLMAHPRVAEAAVVAVPDETWGERPLAAVVPGPGVEAVDYAELRAYLGERVPRWQLPERWATIAAVPKTSVGKFDKKALRAGYAKGDLDVTLLPRQSRGEAEAETDAEAEARPS</sequence>
<dbReference type="InterPro" id="IPR020845">
    <property type="entry name" value="AMP-binding_CS"/>
</dbReference>
<dbReference type="PANTHER" id="PTHR43767">
    <property type="entry name" value="LONG-CHAIN-FATTY-ACID--COA LIGASE"/>
    <property type="match status" value="1"/>
</dbReference>
<gene>
    <name evidence="4" type="ORF">RNC47_07055</name>
</gene>
<dbReference type="CDD" id="cd12119">
    <property type="entry name" value="ttLC_FACS_AlkK_like"/>
    <property type="match status" value="1"/>
</dbReference>
<evidence type="ECO:0000259" key="2">
    <source>
        <dbReference type="Pfam" id="PF00501"/>
    </source>
</evidence>
<feature type="domain" description="AMP-binding enzyme C-terminal" evidence="3">
    <location>
        <begin position="457"/>
        <end position="532"/>
    </location>
</feature>
<evidence type="ECO:0000313" key="4">
    <source>
        <dbReference type="EMBL" id="MDT0318093.1"/>
    </source>
</evidence>
<dbReference type="PANTHER" id="PTHR43767:SF11">
    <property type="entry name" value="MEDIUM-CHAIN-FATTY-ACID--COA LIGASE"/>
    <property type="match status" value="1"/>
</dbReference>
<dbReference type="InterPro" id="IPR045851">
    <property type="entry name" value="AMP-bd_C_sf"/>
</dbReference>
<dbReference type="NCBIfam" id="NF004837">
    <property type="entry name" value="PRK06187.1"/>
    <property type="match status" value="1"/>
</dbReference>
<dbReference type="Pfam" id="PF13193">
    <property type="entry name" value="AMP-binding_C"/>
    <property type="match status" value="1"/>
</dbReference>
<proteinExistence type="predicted"/>
<dbReference type="InterPro" id="IPR042099">
    <property type="entry name" value="ANL_N_sf"/>
</dbReference>
<dbReference type="SUPFAM" id="SSF56801">
    <property type="entry name" value="Acetyl-CoA synthetase-like"/>
    <property type="match status" value="1"/>
</dbReference>
<keyword evidence="5" id="KW-1185">Reference proteome</keyword>
<dbReference type="PROSITE" id="PS00455">
    <property type="entry name" value="AMP_BINDING"/>
    <property type="match status" value="1"/>
</dbReference>